<gene>
    <name evidence="1" type="ORF">CDAR_42391</name>
</gene>
<comment type="caution">
    <text evidence="1">The sequence shown here is derived from an EMBL/GenBank/DDBJ whole genome shotgun (WGS) entry which is preliminary data.</text>
</comment>
<accession>A0AAV4RFJ8</accession>
<dbReference type="AlphaFoldDB" id="A0AAV4RFJ8"/>
<sequence>MDSDLEGKKISNPVRPSFTEGLFDEWEMKMASGQALIAGAVIPSQLRNRVIPKRRCLNHLKCHCLELLINGFHLSLMKEKRNPSKHYLTDTHAFIKE</sequence>
<dbReference type="EMBL" id="BPLQ01006245">
    <property type="protein sequence ID" value="GIY21098.1"/>
    <property type="molecule type" value="Genomic_DNA"/>
</dbReference>
<evidence type="ECO:0000313" key="1">
    <source>
        <dbReference type="EMBL" id="GIY21098.1"/>
    </source>
</evidence>
<evidence type="ECO:0000313" key="2">
    <source>
        <dbReference type="Proteomes" id="UP001054837"/>
    </source>
</evidence>
<name>A0AAV4RFJ8_9ARAC</name>
<proteinExistence type="predicted"/>
<dbReference type="Proteomes" id="UP001054837">
    <property type="component" value="Unassembled WGS sequence"/>
</dbReference>
<keyword evidence="2" id="KW-1185">Reference proteome</keyword>
<protein>
    <submittedName>
        <fullName evidence="1">Uncharacterized protein</fullName>
    </submittedName>
</protein>
<reference evidence="1 2" key="1">
    <citation type="submission" date="2021-06" db="EMBL/GenBank/DDBJ databases">
        <title>Caerostris darwini draft genome.</title>
        <authorList>
            <person name="Kono N."/>
            <person name="Arakawa K."/>
        </authorList>
    </citation>
    <scope>NUCLEOTIDE SEQUENCE [LARGE SCALE GENOMIC DNA]</scope>
</reference>
<organism evidence="1 2">
    <name type="scientific">Caerostris darwini</name>
    <dbReference type="NCBI Taxonomy" id="1538125"/>
    <lineage>
        <taxon>Eukaryota</taxon>
        <taxon>Metazoa</taxon>
        <taxon>Ecdysozoa</taxon>
        <taxon>Arthropoda</taxon>
        <taxon>Chelicerata</taxon>
        <taxon>Arachnida</taxon>
        <taxon>Araneae</taxon>
        <taxon>Araneomorphae</taxon>
        <taxon>Entelegynae</taxon>
        <taxon>Araneoidea</taxon>
        <taxon>Araneidae</taxon>
        <taxon>Caerostris</taxon>
    </lineage>
</organism>